<evidence type="ECO:0000313" key="2">
    <source>
        <dbReference type="Proteomes" id="UP001597368"/>
    </source>
</evidence>
<dbReference type="RefSeq" id="WP_379572495.1">
    <property type="nucleotide sequence ID" value="NZ_JBHUFV010000020.1"/>
</dbReference>
<dbReference type="Proteomes" id="UP001597368">
    <property type="component" value="Unassembled WGS sequence"/>
</dbReference>
<name>A0ABW4SSC2_9ACTN</name>
<proteinExistence type="predicted"/>
<dbReference type="Pfam" id="PF20062">
    <property type="entry name" value="DUF6461"/>
    <property type="match status" value="1"/>
</dbReference>
<sequence>MRRFGSGGAREMSFAELTSQVGDFVMETGGGEGGGYVGVVAVGEWCVAVEPLGWSAAMDERLARLSAGSEVVAVTRHDYADDYIGYAVDGSVITTFGPVTPDDRYGVGRRWRA</sequence>
<protein>
    <submittedName>
        <fullName evidence="1">DUF6461 domain-containing protein</fullName>
    </submittedName>
</protein>
<reference evidence="2" key="1">
    <citation type="journal article" date="2019" name="Int. J. Syst. Evol. Microbiol.">
        <title>The Global Catalogue of Microorganisms (GCM) 10K type strain sequencing project: providing services to taxonomists for standard genome sequencing and annotation.</title>
        <authorList>
            <consortium name="The Broad Institute Genomics Platform"/>
            <consortium name="The Broad Institute Genome Sequencing Center for Infectious Disease"/>
            <person name="Wu L."/>
            <person name="Ma J."/>
        </authorList>
    </citation>
    <scope>NUCLEOTIDE SEQUENCE [LARGE SCALE GENOMIC DNA]</scope>
    <source>
        <strain evidence="2">ICMP 6774ER</strain>
    </source>
</reference>
<accession>A0ABW4SSC2</accession>
<comment type="caution">
    <text evidence="1">The sequence shown here is derived from an EMBL/GenBank/DDBJ whole genome shotgun (WGS) entry which is preliminary data.</text>
</comment>
<gene>
    <name evidence="1" type="ORF">ACFSKW_13225</name>
</gene>
<organism evidence="1 2">
    <name type="scientific">Nonomuraea mangrovi</name>
    <dbReference type="NCBI Taxonomy" id="2316207"/>
    <lineage>
        <taxon>Bacteria</taxon>
        <taxon>Bacillati</taxon>
        <taxon>Actinomycetota</taxon>
        <taxon>Actinomycetes</taxon>
        <taxon>Streptosporangiales</taxon>
        <taxon>Streptosporangiaceae</taxon>
        <taxon>Nonomuraea</taxon>
    </lineage>
</organism>
<evidence type="ECO:0000313" key="1">
    <source>
        <dbReference type="EMBL" id="MFD1932437.1"/>
    </source>
</evidence>
<dbReference type="EMBL" id="JBHUFV010000020">
    <property type="protein sequence ID" value="MFD1932437.1"/>
    <property type="molecule type" value="Genomic_DNA"/>
</dbReference>
<keyword evidence="2" id="KW-1185">Reference proteome</keyword>
<dbReference type="InterPro" id="IPR045592">
    <property type="entry name" value="DUF6461"/>
</dbReference>